<dbReference type="AlphaFoldDB" id="A0A0C2HPK1"/>
<evidence type="ECO:0000313" key="2">
    <source>
        <dbReference type="Proteomes" id="UP000035068"/>
    </source>
</evidence>
<dbReference type="EMBL" id="JWJD01000002">
    <property type="protein sequence ID" value="KIH76875.1"/>
    <property type="molecule type" value="Genomic_DNA"/>
</dbReference>
<proteinExistence type="predicted"/>
<comment type="caution">
    <text evidence="1">The sequence shown here is derived from an EMBL/GenBank/DDBJ whole genome shotgun (WGS) entry which is preliminary data.</text>
</comment>
<keyword evidence="2" id="KW-1185">Reference proteome</keyword>
<organism evidence="1 2">
    <name type="scientific">Geoalkalibacter ferrihydriticus DSM 17813</name>
    <dbReference type="NCBI Taxonomy" id="1121915"/>
    <lineage>
        <taxon>Bacteria</taxon>
        <taxon>Pseudomonadati</taxon>
        <taxon>Thermodesulfobacteriota</taxon>
        <taxon>Desulfuromonadia</taxon>
        <taxon>Desulfuromonadales</taxon>
        <taxon>Geoalkalibacteraceae</taxon>
        <taxon>Geoalkalibacter</taxon>
    </lineage>
</organism>
<dbReference type="RefSeq" id="WP_040097924.1">
    <property type="nucleotide sequence ID" value="NZ_JWJD01000002.1"/>
</dbReference>
<sequence length="112" mass="12476">MSSKIPFAYGVVARTTVPSISPSLRPVQLCEKKMEAIYLNLPMARREAAELAGQLAEHGFLFSSVIPELDNGDVLKLQYLNNVQIDPAKIAVVSETARDLLDFIVQQYRERA</sequence>
<dbReference type="Proteomes" id="UP000035068">
    <property type="component" value="Unassembled WGS sequence"/>
</dbReference>
<gene>
    <name evidence="1" type="ORF">GFER_07170</name>
</gene>
<reference evidence="1 2" key="1">
    <citation type="submission" date="2014-12" db="EMBL/GenBank/DDBJ databases">
        <title>Genomes of Geoalkalibacter ferrihydriticus and Geoalkalibacter subterraneus, two haloalkaliphilic metal-reducing members of the Geobacteraceae.</title>
        <authorList>
            <person name="Badalamenti J.P."/>
            <person name="Torres C.I."/>
            <person name="Krajmalnik-Brown R."/>
            <person name="Bond D.R."/>
        </authorList>
    </citation>
    <scope>NUCLEOTIDE SEQUENCE [LARGE SCALE GENOMIC DNA]</scope>
    <source>
        <strain evidence="1 2">DSM 17813</strain>
    </source>
</reference>
<name>A0A0C2HPK1_9BACT</name>
<accession>A0A0C2HPK1</accession>
<protein>
    <submittedName>
        <fullName evidence="1">Uncharacterized protein</fullName>
    </submittedName>
</protein>
<evidence type="ECO:0000313" key="1">
    <source>
        <dbReference type="EMBL" id="KIH76875.1"/>
    </source>
</evidence>